<dbReference type="SUPFAM" id="SSF88697">
    <property type="entry name" value="PUA domain-like"/>
    <property type="match status" value="1"/>
</dbReference>
<comment type="caution">
    <text evidence="2">The sequence shown here is derived from an EMBL/GenBank/DDBJ whole genome shotgun (WGS) entry which is preliminary data.</text>
</comment>
<evidence type="ECO:0000313" key="2">
    <source>
        <dbReference type="EMBL" id="TKA71100.1"/>
    </source>
</evidence>
<dbReference type="InterPro" id="IPR015947">
    <property type="entry name" value="PUA-like_sf"/>
</dbReference>
<proteinExistence type="predicted"/>
<reference evidence="2 3" key="1">
    <citation type="submission" date="2017-03" db="EMBL/GenBank/DDBJ databases">
        <title>Genomes of endolithic fungi from Antarctica.</title>
        <authorList>
            <person name="Coleine C."/>
            <person name="Masonjones S."/>
            <person name="Stajich J.E."/>
        </authorList>
    </citation>
    <scope>NUCLEOTIDE SEQUENCE [LARGE SCALE GENOMIC DNA]</scope>
    <source>
        <strain evidence="2 3">CCFEE 5187</strain>
    </source>
</reference>
<evidence type="ECO:0000313" key="3">
    <source>
        <dbReference type="Proteomes" id="UP000308768"/>
    </source>
</evidence>
<dbReference type="Proteomes" id="UP000308768">
    <property type="component" value="Unassembled WGS sequence"/>
</dbReference>
<organism evidence="2 3">
    <name type="scientific">Cryomyces minteri</name>
    <dbReference type="NCBI Taxonomy" id="331657"/>
    <lineage>
        <taxon>Eukaryota</taxon>
        <taxon>Fungi</taxon>
        <taxon>Dikarya</taxon>
        <taxon>Ascomycota</taxon>
        <taxon>Pezizomycotina</taxon>
        <taxon>Dothideomycetes</taxon>
        <taxon>Dothideomycetes incertae sedis</taxon>
        <taxon>Cryomyces</taxon>
    </lineage>
</organism>
<dbReference type="EMBL" id="NAJN01000593">
    <property type="protein sequence ID" value="TKA71100.1"/>
    <property type="molecule type" value="Genomic_DNA"/>
</dbReference>
<dbReference type="InterPro" id="IPR036987">
    <property type="entry name" value="SRA-YDG_sf"/>
</dbReference>
<dbReference type="Gene3D" id="2.30.280.10">
    <property type="entry name" value="SRA-YDG"/>
    <property type="match status" value="1"/>
</dbReference>
<sequence length="464" mass="51885">MEKSIAPFTPQFLRAKARWIRDDLDPVIAREGPDIMHPDDVLTLHELLQDLRRVAIPVELIRYSRIHKAILDIAGKATRWPGKLINQCDALIVMWEKQFGPLEKLGTPLYETGGRLQGICKPEDLSNETLLANWVRSPKVAISPSRARRHGDLGFRAGDWWINPMFAFYDGIIDSGDPDGGIVADEHGAYAVVMTDGDEIWGPTPSVFTYRSRLSDRGRYRLTAADEDARHPVRVLRSHSLRSLWSPRAGIRFEGLFRVVGWSITCAPVSTTSSNVHPSTVPLTSRPHGVRCEWIYDITFERDVEIRQPAIEDVLMRPWAEEVEDYKEYKRLRKQHRESRSRKDGKGKDGGAGIGSGLGGKTVTFEHHQAVDDGQAKYAERLRVRTIAAGDMLDGMSWTEATNDGNMDGWYEISPSSPKGRIDLSIWSSGAVVGDVDGARVGSAVFARGTEKAKTFVQEHLGFS</sequence>
<protein>
    <recommendedName>
        <fullName evidence="4">YDG domain-containing protein</fullName>
    </recommendedName>
</protein>
<dbReference type="AlphaFoldDB" id="A0A4U0X3Z5"/>
<keyword evidence="3" id="KW-1185">Reference proteome</keyword>
<evidence type="ECO:0000256" key="1">
    <source>
        <dbReference type="SAM" id="MobiDB-lite"/>
    </source>
</evidence>
<accession>A0A4U0X3Z5</accession>
<gene>
    <name evidence="2" type="ORF">B0A49_03252</name>
</gene>
<name>A0A4U0X3Z5_9PEZI</name>
<evidence type="ECO:0008006" key="4">
    <source>
        <dbReference type="Google" id="ProtNLM"/>
    </source>
</evidence>
<dbReference type="OrthoDB" id="3244603at2759"/>
<feature type="region of interest" description="Disordered" evidence="1">
    <location>
        <begin position="333"/>
        <end position="358"/>
    </location>
</feature>
<dbReference type="STRING" id="331657.A0A4U0X3Z5"/>